<evidence type="ECO:0000256" key="7">
    <source>
        <dbReference type="ARBA" id="ARBA00049244"/>
    </source>
</evidence>
<dbReference type="GO" id="GO:0006261">
    <property type="term" value="P:DNA-templated DNA replication"/>
    <property type="evidence" value="ECO:0007669"/>
    <property type="project" value="TreeGrafter"/>
</dbReference>
<dbReference type="InterPro" id="IPR048466">
    <property type="entry name" value="DNA_pol3_delta-like_C"/>
</dbReference>
<keyword evidence="5" id="KW-0239">DNA-directed DNA polymerase</keyword>
<gene>
    <name evidence="9" type="ORF">HMPREF9306_01495</name>
</gene>
<dbReference type="RefSeq" id="WP_016456320.1">
    <property type="nucleotide sequence ID" value="NZ_KE150269.1"/>
</dbReference>
<evidence type="ECO:0000259" key="8">
    <source>
        <dbReference type="Pfam" id="PF21694"/>
    </source>
</evidence>
<dbReference type="SUPFAM" id="SSF52540">
    <property type="entry name" value="P-loop containing nucleoside triphosphate hydrolases"/>
    <property type="match status" value="1"/>
</dbReference>
<dbReference type="Gene3D" id="1.20.272.10">
    <property type="match status" value="1"/>
</dbReference>
<dbReference type="InterPro" id="IPR005790">
    <property type="entry name" value="DNA_polIII_delta"/>
</dbReference>
<dbReference type="STRING" id="883161.HMPREF9306_01495"/>
<dbReference type="Proteomes" id="UP000014417">
    <property type="component" value="Unassembled WGS sequence"/>
</dbReference>
<evidence type="ECO:0000256" key="1">
    <source>
        <dbReference type="ARBA" id="ARBA00012417"/>
    </source>
</evidence>
<comment type="catalytic activity">
    <reaction evidence="7">
        <text>DNA(n) + a 2'-deoxyribonucleoside 5'-triphosphate = DNA(n+1) + diphosphate</text>
        <dbReference type="Rhea" id="RHEA:22508"/>
        <dbReference type="Rhea" id="RHEA-COMP:17339"/>
        <dbReference type="Rhea" id="RHEA-COMP:17340"/>
        <dbReference type="ChEBI" id="CHEBI:33019"/>
        <dbReference type="ChEBI" id="CHEBI:61560"/>
        <dbReference type="ChEBI" id="CHEBI:173112"/>
        <dbReference type="EC" id="2.7.7.7"/>
    </reaction>
</comment>
<organism evidence="9 10">
    <name type="scientific">Propionimicrobium lymphophilum ACS-093-V-SCH5</name>
    <dbReference type="NCBI Taxonomy" id="883161"/>
    <lineage>
        <taxon>Bacteria</taxon>
        <taxon>Bacillati</taxon>
        <taxon>Actinomycetota</taxon>
        <taxon>Actinomycetes</taxon>
        <taxon>Propionibacteriales</taxon>
        <taxon>Propionibacteriaceae</taxon>
        <taxon>Propionimicrobium</taxon>
    </lineage>
</organism>
<keyword evidence="4" id="KW-0235">DNA replication</keyword>
<dbReference type="Gene3D" id="3.40.50.300">
    <property type="entry name" value="P-loop containing nucleotide triphosphate hydrolases"/>
    <property type="match status" value="1"/>
</dbReference>
<evidence type="ECO:0000313" key="9">
    <source>
        <dbReference type="EMBL" id="EPD31938.1"/>
    </source>
</evidence>
<dbReference type="InterPro" id="IPR027417">
    <property type="entry name" value="P-loop_NTPase"/>
</dbReference>
<sequence>MEKMNAFGTTLLITGKEQLLLDRAVEARVRAAKQECPEAEYNDLSAGDLDGSHLSSLTGGSLFSLQTIVVIRQLGELPAELHDQVLAIAKSTHDDLSLTLVHEGGQKGSGLLNKLKKAKVQTQSVEAPKPWKMPDFVIAEGRANGVRIDEAAAKAIIDALGTNMSALAGAVAQLAADWQDGRIDKEIVQRYFSGHVEISGFAICYDVLNGRTGSALEKLRWALQNGVAAVLITSAFASELRGLGKYFGARGTRGNELARKVGVAPWKLKDLARLSRTWTPQGVSAAIQAVAKADAQVKGASADPDYALEKMILEVNSARHK</sequence>
<evidence type="ECO:0000256" key="4">
    <source>
        <dbReference type="ARBA" id="ARBA00022705"/>
    </source>
</evidence>
<evidence type="ECO:0000256" key="5">
    <source>
        <dbReference type="ARBA" id="ARBA00022932"/>
    </source>
</evidence>
<comment type="caution">
    <text evidence="9">The sequence shown here is derived from an EMBL/GenBank/DDBJ whole genome shotgun (WGS) entry which is preliminary data.</text>
</comment>
<dbReference type="HOGENOM" id="CLU_052338_0_0_11"/>
<proteinExistence type="inferred from homology"/>
<dbReference type="GO" id="GO:0003677">
    <property type="term" value="F:DNA binding"/>
    <property type="evidence" value="ECO:0007669"/>
    <property type="project" value="InterPro"/>
</dbReference>
<dbReference type="EMBL" id="AGZR01000009">
    <property type="protein sequence ID" value="EPD31938.1"/>
    <property type="molecule type" value="Genomic_DNA"/>
</dbReference>
<dbReference type="AlphaFoldDB" id="S2VWQ9"/>
<evidence type="ECO:0000256" key="3">
    <source>
        <dbReference type="ARBA" id="ARBA00022695"/>
    </source>
</evidence>
<evidence type="ECO:0000256" key="2">
    <source>
        <dbReference type="ARBA" id="ARBA00022679"/>
    </source>
</evidence>
<dbReference type="PANTHER" id="PTHR34388">
    <property type="entry name" value="DNA POLYMERASE III SUBUNIT DELTA"/>
    <property type="match status" value="1"/>
</dbReference>
<accession>S2VWQ9</accession>
<dbReference type="PANTHER" id="PTHR34388:SF1">
    <property type="entry name" value="DNA POLYMERASE III SUBUNIT DELTA"/>
    <property type="match status" value="1"/>
</dbReference>
<dbReference type="Gene3D" id="1.10.8.60">
    <property type="match status" value="1"/>
</dbReference>
<dbReference type="SUPFAM" id="SSF48019">
    <property type="entry name" value="post-AAA+ oligomerization domain-like"/>
    <property type="match status" value="1"/>
</dbReference>
<dbReference type="GO" id="GO:0009360">
    <property type="term" value="C:DNA polymerase III complex"/>
    <property type="evidence" value="ECO:0007669"/>
    <property type="project" value="TreeGrafter"/>
</dbReference>
<feature type="domain" description="DNA polymerase III delta subunit-like C-terminal" evidence="8">
    <location>
        <begin position="201"/>
        <end position="314"/>
    </location>
</feature>
<evidence type="ECO:0000313" key="10">
    <source>
        <dbReference type="Proteomes" id="UP000014417"/>
    </source>
</evidence>
<dbReference type="Pfam" id="PF21694">
    <property type="entry name" value="DNA_pol3_delta_C"/>
    <property type="match status" value="1"/>
</dbReference>
<dbReference type="NCBIfam" id="TIGR01128">
    <property type="entry name" value="holA"/>
    <property type="match status" value="1"/>
</dbReference>
<keyword evidence="3" id="KW-0548">Nucleotidyltransferase</keyword>
<protein>
    <recommendedName>
        <fullName evidence="1">DNA-directed DNA polymerase</fullName>
        <ecNumber evidence="1">2.7.7.7</ecNumber>
    </recommendedName>
</protein>
<dbReference type="GO" id="GO:0003887">
    <property type="term" value="F:DNA-directed DNA polymerase activity"/>
    <property type="evidence" value="ECO:0007669"/>
    <property type="project" value="UniProtKB-KW"/>
</dbReference>
<name>S2VWQ9_9ACTN</name>
<evidence type="ECO:0000256" key="6">
    <source>
        <dbReference type="ARBA" id="ARBA00034754"/>
    </source>
</evidence>
<reference evidence="9 10" key="1">
    <citation type="submission" date="2013-04" db="EMBL/GenBank/DDBJ databases">
        <title>The Genome Sequence of Propionimicrobium lymphophilum ACS-093-V-SCH5.</title>
        <authorList>
            <consortium name="The Broad Institute Genomics Platform"/>
            <person name="Earl A."/>
            <person name="Ward D."/>
            <person name="Feldgarden M."/>
            <person name="Gevers D."/>
            <person name="Saerens B."/>
            <person name="Vaneechoutte M."/>
            <person name="Walker B."/>
            <person name="Young S."/>
            <person name="Zeng Q."/>
            <person name="Gargeya S."/>
            <person name="Fitzgerald M."/>
            <person name="Haas B."/>
            <person name="Abouelleil A."/>
            <person name="Allen A.W."/>
            <person name="Alvarado L."/>
            <person name="Arachchi H.M."/>
            <person name="Berlin A.M."/>
            <person name="Chapman S.B."/>
            <person name="Gainer-Dewar J."/>
            <person name="Goldberg J."/>
            <person name="Griggs A."/>
            <person name="Gujja S."/>
            <person name="Hansen M."/>
            <person name="Howarth C."/>
            <person name="Imamovic A."/>
            <person name="Ireland A."/>
            <person name="Larimer J."/>
            <person name="McCowan C."/>
            <person name="Murphy C."/>
            <person name="Pearson M."/>
            <person name="Poon T.W."/>
            <person name="Priest M."/>
            <person name="Roberts A."/>
            <person name="Saif S."/>
            <person name="Shea T."/>
            <person name="Sisk P."/>
            <person name="Sykes S."/>
            <person name="Wortman J."/>
            <person name="Nusbaum C."/>
            <person name="Birren B."/>
        </authorList>
    </citation>
    <scope>NUCLEOTIDE SEQUENCE [LARGE SCALE GENOMIC DNA]</scope>
    <source>
        <strain evidence="9 10">ACS-093-V-SCH5</strain>
    </source>
</reference>
<dbReference type="EC" id="2.7.7.7" evidence="1"/>
<keyword evidence="10" id="KW-1185">Reference proteome</keyword>
<comment type="similarity">
    <text evidence="6">Belongs to the DNA polymerase HolA subunit family.</text>
</comment>
<keyword evidence="2" id="KW-0808">Transferase</keyword>
<dbReference type="InterPro" id="IPR008921">
    <property type="entry name" value="DNA_pol3_clamp-load_cplx_C"/>
</dbReference>